<gene>
    <name evidence="2" type="ORF">KDL01_34505</name>
</gene>
<dbReference type="RefSeq" id="WP_212532888.1">
    <property type="nucleotide sequence ID" value="NZ_JAGSOG010000289.1"/>
</dbReference>
<sequence length="459" mass="48635">MHVFQRSKAFTIALTAVAVAATATGCSSSKSSGTASAASNAPVTISVGCEPPTSEAQPRANWVADVAAFEKLNPNITITSDDTNPCDDPATFNAKLASGKMDNVFYTYFTDAANVVSSGEAADIQQYASQINNYSSVQSSLLNVYRQGETSSGDLYGVPTGNYSLGLVYNKALFQQAGLNPNDPPTTWDQVEQDAIAITKLGHGDIGYADYSAQNTGGWHFVAELYSRGGTAVTADGKSANFNDAAGQSVLEFLHKMRFTDNVMGTNQGLVYNDLLQMMASGKLGMYVGDPSTLTAMHSTYKTPYDNLAVGPMPGETATLLGGSGYMFNKSDTPAQIEAGIKFLNYEFETSGLGQFDYQRQAQQNQPVGLPEPDLWQGAVADADNTAKAKYANIPTANFSTYVAALPKMQLVIEPPQAQALYAKGDAAMFAVLTNPNANIPALLSTFASQTNTILANAQ</sequence>
<evidence type="ECO:0000313" key="2">
    <source>
        <dbReference type="EMBL" id="MBR7838431.1"/>
    </source>
</evidence>
<accession>A0A941EWU7</accession>
<keyword evidence="3" id="KW-1185">Reference proteome</keyword>
<dbReference type="InterPro" id="IPR006059">
    <property type="entry name" value="SBP"/>
</dbReference>
<dbReference type="Gene3D" id="3.40.190.10">
    <property type="entry name" value="Periplasmic binding protein-like II"/>
    <property type="match status" value="1"/>
</dbReference>
<dbReference type="Proteomes" id="UP000675781">
    <property type="component" value="Unassembled WGS sequence"/>
</dbReference>
<comment type="caution">
    <text evidence="2">The sequence shown here is derived from an EMBL/GenBank/DDBJ whole genome shotgun (WGS) entry which is preliminary data.</text>
</comment>
<dbReference type="SUPFAM" id="SSF53850">
    <property type="entry name" value="Periplasmic binding protein-like II"/>
    <property type="match status" value="1"/>
</dbReference>
<name>A0A941EWU7_9ACTN</name>
<dbReference type="Pfam" id="PF01547">
    <property type="entry name" value="SBP_bac_1"/>
    <property type="match status" value="1"/>
</dbReference>
<feature type="signal peptide" evidence="1">
    <location>
        <begin position="1"/>
        <end position="23"/>
    </location>
</feature>
<dbReference type="PANTHER" id="PTHR43649:SF16">
    <property type="entry name" value="SUGAR-BINDING LIPOPROTEIN"/>
    <property type="match status" value="1"/>
</dbReference>
<evidence type="ECO:0000256" key="1">
    <source>
        <dbReference type="SAM" id="SignalP"/>
    </source>
</evidence>
<organism evidence="2 3">
    <name type="scientific">Actinospica durhamensis</name>
    <dbReference type="NCBI Taxonomy" id="1508375"/>
    <lineage>
        <taxon>Bacteria</taxon>
        <taxon>Bacillati</taxon>
        <taxon>Actinomycetota</taxon>
        <taxon>Actinomycetes</taxon>
        <taxon>Catenulisporales</taxon>
        <taxon>Actinospicaceae</taxon>
        <taxon>Actinospica</taxon>
    </lineage>
</organism>
<dbReference type="InterPro" id="IPR050490">
    <property type="entry name" value="Bact_solute-bd_prot1"/>
</dbReference>
<protein>
    <submittedName>
        <fullName evidence="2">Extracellular solute-binding protein</fullName>
    </submittedName>
</protein>
<dbReference type="EMBL" id="JAGSOG010000289">
    <property type="protein sequence ID" value="MBR7838431.1"/>
    <property type="molecule type" value="Genomic_DNA"/>
</dbReference>
<proteinExistence type="predicted"/>
<dbReference type="PROSITE" id="PS51257">
    <property type="entry name" value="PROKAR_LIPOPROTEIN"/>
    <property type="match status" value="1"/>
</dbReference>
<dbReference type="PANTHER" id="PTHR43649">
    <property type="entry name" value="ARABINOSE-BINDING PROTEIN-RELATED"/>
    <property type="match status" value="1"/>
</dbReference>
<reference evidence="2" key="1">
    <citation type="submission" date="2021-04" db="EMBL/GenBank/DDBJ databases">
        <title>Genome based classification of Actinospica acidithermotolerans sp. nov., an actinobacterium isolated from an Indonesian hot spring.</title>
        <authorList>
            <person name="Kusuma A.B."/>
            <person name="Putra K.E."/>
            <person name="Nafisah S."/>
            <person name="Loh J."/>
            <person name="Nouioui I."/>
            <person name="Goodfellow M."/>
        </authorList>
    </citation>
    <scope>NUCLEOTIDE SEQUENCE</scope>
    <source>
        <strain evidence="2">CSCA 57</strain>
    </source>
</reference>
<keyword evidence="1" id="KW-0732">Signal</keyword>
<feature type="chain" id="PRO_5039643209" evidence="1">
    <location>
        <begin position="24"/>
        <end position="459"/>
    </location>
</feature>
<dbReference type="AlphaFoldDB" id="A0A941EWU7"/>
<evidence type="ECO:0000313" key="3">
    <source>
        <dbReference type="Proteomes" id="UP000675781"/>
    </source>
</evidence>